<protein>
    <submittedName>
        <fullName evidence="1">ATP-binding protein</fullName>
    </submittedName>
</protein>
<evidence type="ECO:0000313" key="2">
    <source>
        <dbReference type="Proteomes" id="UP001165587"/>
    </source>
</evidence>
<reference evidence="1" key="1">
    <citation type="submission" date="2022-08" db="EMBL/GenBank/DDBJ databases">
        <authorList>
            <person name="Deng Y."/>
            <person name="Han X.-F."/>
            <person name="Zhang Y.-Q."/>
        </authorList>
    </citation>
    <scope>NUCLEOTIDE SEQUENCE</scope>
    <source>
        <strain evidence="1">CPCC 203407</strain>
    </source>
</reference>
<organism evidence="1 2">
    <name type="scientific">Herbiconiux oxytropis</name>
    <dbReference type="NCBI Taxonomy" id="2970915"/>
    <lineage>
        <taxon>Bacteria</taxon>
        <taxon>Bacillati</taxon>
        <taxon>Actinomycetota</taxon>
        <taxon>Actinomycetes</taxon>
        <taxon>Micrococcales</taxon>
        <taxon>Microbacteriaceae</taxon>
        <taxon>Herbiconiux</taxon>
    </lineage>
</organism>
<dbReference type="EMBL" id="JANLCK010000001">
    <property type="protein sequence ID" value="MCS5724385.1"/>
    <property type="molecule type" value="Genomic_DNA"/>
</dbReference>
<dbReference type="AlphaFoldDB" id="A0AA42BRN5"/>
<dbReference type="Gene3D" id="3.40.50.300">
    <property type="entry name" value="P-loop containing nucleotide triphosphate hydrolases"/>
    <property type="match status" value="1"/>
</dbReference>
<sequence>MSIILIDGPSGSGKTDYAERLVAEWAGPVPPTLVQLDSIYPGWDGLEAASAQITEHLLRPYREGTTARWRRYDWAGERQAEWHVVDPAAPLVVEGCGALSRANAALADRAIWVETDDAERKRRALLRDGELYAREWDRWERQWSAFVERERPRELAGLVVPT</sequence>
<dbReference type="InterPro" id="IPR027417">
    <property type="entry name" value="P-loop_NTPase"/>
</dbReference>
<evidence type="ECO:0000313" key="1">
    <source>
        <dbReference type="EMBL" id="MCS5724385.1"/>
    </source>
</evidence>
<comment type="caution">
    <text evidence="1">The sequence shown here is derived from an EMBL/GenBank/DDBJ whole genome shotgun (WGS) entry which is preliminary data.</text>
</comment>
<name>A0AA42BRN5_9MICO</name>
<keyword evidence="2" id="KW-1185">Reference proteome</keyword>
<gene>
    <name evidence="1" type="ORF">N1028_00595</name>
</gene>
<dbReference type="SUPFAM" id="SSF52540">
    <property type="entry name" value="P-loop containing nucleoside triphosphate hydrolases"/>
    <property type="match status" value="1"/>
</dbReference>
<dbReference type="GO" id="GO:0005524">
    <property type="term" value="F:ATP binding"/>
    <property type="evidence" value="ECO:0007669"/>
    <property type="project" value="UniProtKB-KW"/>
</dbReference>
<keyword evidence="1" id="KW-0067">ATP-binding</keyword>
<dbReference type="NCBIfam" id="NF005115">
    <property type="entry name" value="PRK06547.1"/>
    <property type="match status" value="1"/>
</dbReference>
<keyword evidence="1" id="KW-0547">Nucleotide-binding</keyword>
<accession>A0AA42BRN5</accession>
<dbReference type="Proteomes" id="UP001165587">
    <property type="component" value="Unassembled WGS sequence"/>
</dbReference>
<dbReference type="RefSeq" id="WP_259524805.1">
    <property type="nucleotide sequence ID" value="NZ_JANLCK010000001.1"/>
</dbReference>
<proteinExistence type="predicted"/>